<sequence>MSTNANLYARFPGQVVAAPPCRMLNANMYGFFVKGDTTKIQTYLDQTLNQVKSATISFKALSAYCMLTFTDIENIKPTGQPYCNQGWFQETDVIIWLPVAQMDGDDIKHIYWYPAFICVNNVYALINGREIWGFNKYLCDYQMPETGAQPNFFNITLDAFKTFSPDTKMSPCELFNVKQVSTQSEKELGGVAELIKEGFEILKDHDDFAHFDLDILKQLLSNLFHPQIDQLLFKQFPDGTATNAVYQAVCHSPSVIQKIHGIKLYFHTFEFTLSQVDMFPLEQMFGIKVGTQTPLLPFNVRFDFNQDEAILIAENK</sequence>
<dbReference type="InterPro" id="IPR023375">
    <property type="entry name" value="ADC_dom_sf"/>
</dbReference>
<evidence type="ECO:0000313" key="1">
    <source>
        <dbReference type="EMBL" id="WAJ72219.1"/>
    </source>
</evidence>
<name>A0ABY7ARW7_9ALTE</name>
<reference evidence="1" key="1">
    <citation type="submission" date="2022-10" db="EMBL/GenBank/DDBJ databases">
        <title>Catenovulum adriacola sp. nov. isolated in the Harbour of Susak.</title>
        <authorList>
            <person name="Schoch T."/>
            <person name="Reich S.J."/>
            <person name="Stoeferle S."/>
            <person name="Flaiz M."/>
            <person name="Kazda M."/>
            <person name="Riedel C.U."/>
            <person name="Duerre P."/>
        </authorList>
    </citation>
    <scope>NUCLEOTIDE SEQUENCE</scope>
    <source>
        <strain evidence="1">TS8</strain>
        <plasmid evidence="1">pCadTS8_2</plasmid>
    </source>
</reference>
<evidence type="ECO:0000313" key="2">
    <source>
        <dbReference type="Proteomes" id="UP001163726"/>
    </source>
</evidence>
<keyword evidence="2" id="KW-1185">Reference proteome</keyword>
<protein>
    <submittedName>
        <fullName evidence="1">Acetoacetate decarboxylase family protein</fullName>
    </submittedName>
</protein>
<proteinExistence type="predicted"/>
<dbReference type="Pfam" id="PF06314">
    <property type="entry name" value="ADC"/>
    <property type="match status" value="1"/>
</dbReference>
<geneLocation type="plasmid" evidence="1 2">
    <name>pCadTS8_2</name>
</geneLocation>
<accession>A0ABY7ARW7</accession>
<dbReference type="InterPro" id="IPR010451">
    <property type="entry name" value="Acetoacetate_decarboxylase"/>
</dbReference>
<keyword evidence="1" id="KW-0614">Plasmid</keyword>
<organism evidence="1 2">
    <name type="scientific">Catenovulum adriaticum</name>
    <dbReference type="NCBI Taxonomy" id="2984846"/>
    <lineage>
        <taxon>Bacteria</taxon>
        <taxon>Pseudomonadati</taxon>
        <taxon>Pseudomonadota</taxon>
        <taxon>Gammaproteobacteria</taxon>
        <taxon>Alteromonadales</taxon>
        <taxon>Alteromonadaceae</taxon>
        <taxon>Catenovulum</taxon>
    </lineage>
</organism>
<dbReference type="Proteomes" id="UP001163726">
    <property type="component" value="Plasmid pCadTS8_2"/>
</dbReference>
<dbReference type="SUPFAM" id="SSF160104">
    <property type="entry name" value="Acetoacetate decarboxylase-like"/>
    <property type="match status" value="1"/>
</dbReference>
<gene>
    <name evidence="1" type="ORF">OLW01_18260</name>
</gene>
<dbReference type="Gene3D" id="2.40.400.10">
    <property type="entry name" value="Acetoacetate decarboxylase-like"/>
    <property type="match status" value="1"/>
</dbReference>
<dbReference type="RefSeq" id="WP_268076934.1">
    <property type="nucleotide sequence ID" value="NZ_CP109967.1"/>
</dbReference>
<dbReference type="EMBL" id="CP109967">
    <property type="protein sequence ID" value="WAJ72219.1"/>
    <property type="molecule type" value="Genomic_DNA"/>
</dbReference>